<dbReference type="Pfam" id="PF00956">
    <property type="entry name" value="NAP"/>
    <property type="match status" value="1"/>
</dbReference>
<proteinExistence type="inferred from homology"/>
<comment type="caution">
    <text evidence="4">The sequence shown here is derived from an EMBL/GenBank/DDBJ whole genome shotgun (WGS) entry which is preliminary data.</text>
</comment>
<feature type="region of interest" description="Disordered" evidence="3">
    <location>
        <begin position="242"/>
        <end position="264"/>
    </location>
</feature>
<dbReference type="GO" id="GO:0005634">
    <property type="term" value="C:nucleus"/>
    <property type="evidence" value="ECO:0007669"/>
    <property type="project" value="InterPro"/>
</dbReference>
<dbReference type="InterPro" id="IPR002164">
    <property type="entry name" value="NAP_family"/>
</dbReference>
<keyword evidence="5" id="KW-1185">Reference proteome</keyword>
<evidence type="ECO:0000256" key="1">
    <source>
        <dbReference type="ARBA" id="ARBA00009947"/>
    </source>
</evidence>
<dbReference type="VEuPathDB" id="TriTrypDB:TRSC58_02937"/>
<evidence type="ECO:0000313" key="5">
    <source>
        <dbReference type="Proteomes" id="UP000031737"/>
    </source>
</evidence>
<dbReference type="SUPFAM" id="SSF143113">
    <property type="entry name" value="NAP-like"/>
    <property type="match status" value="1"/>
</dbReference>
<evidence type="ECO:0000256" key="2">
    <source>
        <dbReference type="RuleBase" id="RU003876"/>
    </source>
</evidence>
<name>A0A061J7R5_TRYRA</name>
<dbReference type="OrthoDB" id="27325at2759"/>
<reference evidence="4 5" key="1">
    <citation type="submission" date="2013-07" db="EMBL/GenBank/DDBJ databases">
        <authorList>
            <person name="Stoco P.H."/>
            <person name="Wagner G."/>
            <person name="Gerber A."/>
            <person name="Zaha A."/>
            <person name="Thompson C."/>
            <person name="Bartholomeu D.C."/>
            <person name="Luckemeyer D.D."/>
            <person name="Bahia D."/>
            <person name="Loreto E."/>
            <person name="Prestes E.B."/>
            <person name="Lima F.M."/>
            <person name="Rodrigues-Luiz G."/>
            <person name="Vallejo G.A."/>
            <person name="Filho J.F."/>
            <person name="Monteiro K.M."/>
            <person name="Tyler K.M."/>
            <person name="de Almeida L.G."/>
            <person name="Ortiz M.F."/>
            <person name="Siervo M.A."/>
            <person name="de Moraes M.H."/>
            <person name="Cunha O.L."/>
            <person name="Mendonca-Neto R."/>
            <person name="Silva R."/>
            <person name="Teixeira S.M."/>
            <person name="Murta S.M."/>
            <person name="Sincero T.C."/>
            <person name="Mendes T.A."/>
            <person name="Urmenyi T.P."/>
            <person name="Silva V.G."/>
            <person name="da Rocha W.D."/>
            <person name="Andersson B."/>
            <person name="Romanha A.J."/>
            <person name="Steindel M."/>
            <person name="de Vasconcelos A.T."/>
            <person name="Grisard E.C."/>
        </authorList>
    </citation>
    <scope>NUCLEOTIDE SEQUENCE [LARGE SCALE GENOMIC DNA]</scope>
    <source>
        <strain evidence="4 5">SC58</strain>
    </source>
</reference>
<dbReference type="Proteomes" id="UP000031737">
    <property type="component" value="Unassembled WGS sequence"/>
</dbReference>
<feature type="region of interest" description="Disordered" evidence="3">
    <location>
        <begin position="289"/>
        <end position="344"/>
    </location>
</feature>
<protein>
    <submittedName>
        <fullName evidence="4">Nucleosome assembly protein</fullName>
    </submittedName>
</protein>
<dbReference type="InterPro" id="IPR037231">
    <property type="entry name" value="NAP-like_sf"/>
</dbReference>
<gene>
    <name evidence="4" type="ORF">TRSC58_02937</name>
</gene>
<sequence length="344" mass="39019">MPARLNMGHEHESDEEASTAFHKYFNPNYSAEFMRKLPERLQQRAKVLMHYHEEYEKLRKSFEDKETALRRKYDEMFRPFYDRRKEIVTGVSEPTDEEVTKGFPSEHDGLVDINVAAADDEKTVAGLPGFWLSVLHNHVLSDSLIEKHDEPVLKHLMDVRSGVMDGAYGSFAVAFVFEPNEFFQEESLVLGVMHKDDSVKIIRSPPTWKPGKDVTVETVQKKVGGKRGKGATTKTITVPRDSFFNIFKEPSNTDEEDDDDEENMDEQVEQLLHVLHTRIVPCAVNFYTGEAPDGSSDLELDSDGSEDEEDEEDEEPEPPRSNPKGRGGRGGNKPADAGKECKQQ</sequence>
<accession>A0A061J7R5</accession>
<dbReference type="GO" id="GO:0006334">
    <property type="term" value="P:nucleosome assembly"/>
    <property type="evidence" value="ECO:0007669"/>
    <property type="project" value="InterPro"/>
</dbReference>
<comment type="similarity">
    <text evidence="1 2">Belongs to the nucleosome assembly protein (NAP) family.</text>
</comment>
<dbReference type="EMBL" id="AUPL01002937">
    <property type="protein sequence ID" value="ESL09342.1"/>
    <property type="molecule type" value="Genomic_DNA"/>
</dbReference>
<dbReference type="PANTHER" id="PTHR11875">
    <property type="entry name" value="TESTIS-SPECIFIC Y-ENCODED PROTEIN"/>
    <property type="match status" value="1"/>
</dbReference>
<evidence type="ECO:0000313" key="4">
    <source>
        <dbReference type="EMBL" id="ESL09342.1"/>
    </source>
</evidence>
<evidence type="ECO:0000256" key="3">
    <source>
        <dbReference type="SAM" id="MobiDB-lite"/>
    </source>
</evidence>
<feature type="compositionally biased region" description="Acidic residues" evidence="3">
    <location>
        <begin position="296"/>
        <end position="316"/>
    </location>
</feature>
<feature type="compositionally biased region" description="Acidic residues" evidence="3">
    <location>
        <begin position="252"/>
        <end position="264"/>
    </location>
</feature>
<dbReference type="Gene3D" id="1.20.5.1500">
    <property type="match status" value="1"/>
</dbReference>
<dbReference type="AlphaFoldDB" id="A0A061J7R5"/>
<organism evidence="4 5">
    <name type="scientific">Trypanosoma rangeli SC58</name>
    <dbReference type="NCBI Taxonomy" id="429131"/>
    <lineage>
        <taxon>Eukaryota</taxon>
        <taxon>Discoba</taxon>
        <taxon>Euglenozoa</taxon>
        <taxon>Kinetoplastea</taxon>
        <taxon>Metakinetoplastina</taxon>
        <taxon>Trypanosomatida</taxon>
        <taxon>Trypanosomatidae</taxon>
        <taxon>Trypanosoma</taxon>
        <taxon>Herpetosoma</taxon>
    </lineage>
</organism>
<dbReference type="Gene3D" id="3.30.1120.90">
    <property type="entry name" value="Nucleosome assembly protein"/>
    <property type="match status" value="1"/>
</dbReference>